<evidence type="ECO:0000259" key="5">
    <source>
        <dbReference type="PROSITE" id="PS51078"/>
    </source>
</evidence>
<accession>A0A8J6QRG5</accession>
<dbReference type="Gene3D" id="3.30.450.40">
    <property type="match status" value="1"/>
</dbReference>
<keyword evidence="3" id="KW-0804">Transcription</keyword>
<protein>
    <submittedName>
        <fullName evidence="6">IclR family transcriptional regulator</fullName>
    </submittedName>
</protein>
<keyword evidence="2" id="KW-0238">DNA-binding</keyword>
<dbReference type="InterPro" id="IPR050707">
    <property type="entry name" value="HTH_MetabolicPath_Reg"/>
</dbReference>
<dbReference type="PANTHER" id="PTHR30136:SF7">
    <property type="entry name" value="HTH-TYPE TRANSCRIPTIONAL REGULATOR KDGR-RELATED"/>
    <property type="match status" value="1"/>
</dbReference>
<evidence type="ECO:0000256" key="3">
    <source>
        <dbReference type="ARBA" id="ARBA00023163"/>
    </source>
</evidence>
<feature type="domain" description="IclR-ED" evidence="5">
    <location>
        <begin position="74"/>
        <end position="256"/>
    </location>
</feature>
<dbReference type="InterPro" id="IPR029016">
    <property type="entry name" value="GAF-like_dom_sf"/>
</dbReference>
<evidence type="ECO:0000256" key="1">
    <source>
        <dbReference type="ARBA" id="ARBA00023015"/>
    </source>
</evidence>
<reference evidence="6" key="1">
    <citation type="submission" date="2020-09" db="EMBL/GenBank/DDBJ databases">
        <title>A novel bacterium of genus Neiella, isolated from South China Sea.</title>
        <authorList>
            <person name="Huang H."/>
            <person name="Mo K."/>
            <person name="Hu Y."/>
        </authorList>
    </citation>
    <scope>NUCLEOTIDE SEQUENCE</scope>
    <source>
        <strain evidence="6">HB171785</strain>
    </source>
</reference>
<keyword evidence="1" id="KW-0805">Transcription regulation</keyword>
<dbReference type="PROSITE" id="PS51077">
    <property type="entry name" value="HTH_ICLR"/>
    <property type="match status" value="1"/>
</dbReference>
<dbReference type="Proteomes" id="UP000638014">
    <property type="component" value="Unassembled WGS sequence"/>
</dbReference>
<evidence type="ECO:0000256" key="2">
    <source>
        <dbReference type="ARBA" id="ARBA00023125"/>
    </source>
</evidence>
<dbReference type="InterPro" id="IPR036388">
    <property type="entry name" value="WH-like_DNA-bd_sf"/>
</dbReference>
<dbReference type="EMBL" id="JACXAF010000015">
    <property type="protein sequence ID" value="MBD1390141.1"/>
    <property type="molecule type" value="Genomic_DNA"/>
</dbReference>
<feature type="domain" description="HTH iclR-type" evidence="4">
    <location>
        <begin position="11"/>
        <end position="73"/>
    </location>
</feature>
<dbReference type="AlphaFoldDB" id="A0A8J6QRG5"/>
<organism evidence="6 7">
    <name type="scientific">Neiella litorisoli</name>
    <dbReference type="NCBI Taxonomy" id="2771431"/>
    <lineage>
        <taxon>Bacteria</taxon>
        <taxon>Pseudomonadati</taxon>
        <taxon>Pseudomonadota</taxon>
        <taxon>Gammaproteobacteria</taxon>
        <taxon>Alteromonadales</taxon>
        <taxon>Echinimonadaceae</taxon>
        <taxon>Neiella</taxon>
    </lineage>
</organism>
<dbReference type="SUPFAM" id="SSF55781">
    <property type="entry name" value="GAF domain-like"/>
    <property type="match status" value="1"/>
</dbReference>
<dbReference type="Gene3D" id="1.10.10.10">
    <property type="entry name" value="Winged helix-like DNA-binding domain superfamily/Winged helix DNA-binding domain"/>
    <property type="match status" value="1"/>
</dbReference>
<dbReference type="SUPFAM" id="SSF46785">
    <property type="entry name" value="Winged helix' DNA-binding domain"/>
    <property type="match status" value="1"/>
</dbReference>
<dbReference type="GO" id="GO:0003677">
    <property type="term" value="F:DNA binding"/>
    <property type="evidence" value="ECO:0007669"/>
    <property type="project" value="UniProtKB-KW"/>
</dbReference>
<dbReference type="InterPro" id="IPR005471">
    <property type="entry name" value="Tscrpt_reg_IclR_N"/>
</dbReference>
<dbReference type="InterPro" id="IPR014757">
    <property type="entry name" value="Tscrpt_reg_IclR_C"/>
</dbReference>
<dbReference type="RefSeq" id="WP_191145215.1">
    <property type="nucleotide sequence ID" value="NZ_JACXAF010000015.1"/>
</dbReference>
<dbReference type="PANTHER" id="PTHR30136">
    <property type="entry name" value="HELIX-TURN-HELIX TRANSCRIPTIONAL REGULATOR, ICLR FAMILY"/>
    <property type="match status" value="1"/>
</dbReference>
<evidence type="ECO:0000313" key="7">
    <source>
        <dbReference type="Proteomes" id="UP000638014"/>
    </source>
</evidence>
<gene>
    <name evidence="6" type="ORF">IC617_11935</name>
</gene>
<dbReference type="GO" id="GO:0003700">
    <property type="term" value="F:DNA-binding transcription factor activity"/>
    <property type="evidence" value="ECO:0007669"/>
    <property type="project" value="TreeGrafter"/>
</dbReference>
<dbReference type="PROSITE" id="PS51078">
    <property type="entry name" value="ICLR_ED"/>
    <property type="match status" value="1"/>
</dbReference>
<sequence length="264" mass="28481">MSEAKVTKYAVPALDKGLDVLEYLATKSIPLSQKEIADGIGRTANEIYRVLVGLEQRGYLIRDELSGKYRISLKLFTLAKRVSPVDKLRQVAIPIMEDFAVAYGHSCHLSVLYQSKVMVIVHARGPAPVSLSISEGTTFPLVPSTSGRILLAHSNADVRAMLYERDESYQNMSKTEIAQLDAELNSIVEQGVCFRPSGLTEGVTDCAAIVGQPEGTVIAALAVSSLTSALGQPTDKEELIQAVAATARQIAERVGCDASFLNNQ</sequence>
<dbReference type="GO" id="GO:0045892">
    <property type="term" value="P:negative regulation of DNA-templated transcription"/>
    <property type="evidence" value="ECO:0007669"/>
    <property type="project" value="TreeGrafter"/>
</dbReference>
<dbReference type="Pfam" id="PF09339">
    <property type="entry name" value="HTH_IclR"/>
    <property type="match status" value="1"/>
</dbReference>
<keyword evidence="7" id="KW-1185">Reference proteome</keyword>
<proteinExistence type="predicted"/>
<evidence type="ECO:0000259" key="4">
    <source>
        <dbReference type="PROSITE" id="PS51077"/>
    </source>
</evidence>
<dbReference type="InterPro" id="IPR036390">
    <property type="entry name" value="WH_DNA-bd_sf"/>
</dbReference>
<name>A0A8J6QRG5_9GAMM</name>
<dbReference type="Pfam" id="PF01614">
    <property type="entry name" value="IclR_C"/>
    <property type="match status" value="1"/>
</dbReference>
<evidence type="ECO:0000313" key="6">
    <source>
        <dbReference type="EMBL" id="MBD1390141.1"/>
    </source>
</evidence>
<dbReference type="SMART" id="SM00346">
    <property type="entry name" value="HTH_ICLR"/>
    <property type="match status" value="1"/>
</dbReference>
<comment type="caution">
    <text evidence="6">The sequence shown here is derived from an EMBL/GenBank/DDBJ whole genome shotgun (WGS) entry which is preliminary data.</text>
</comment>